<dbReference type="SUPFAM" id="SSF53335">
    <property type="entry name" value="S-adenosyl-L-methionine-dependent methyltransferases"/>
    <property type="match status" value="1"/>
</dbReference>
<dbReference type="EMBL" id="AP014936">
    <property type="protein sequence ID" value="BAU49425.1"/>
    <property type="molecule type" value="Genomic_DNA"/>
</dbReference>
<protein>
    <submittedName>
        <fullName evidence="3">SAM-dependent methyltransferase</fullName>
    </submittedName>
</protein>
<accession>A0A1B4V7G9</accession>
<keyword evidence="4" id="KW-1185">Reference proteome</keyword>
<dbReference type="GO" id="GO:0032259">
    <property type="term" value="P:methylation"/>
    <property type="evidence" value="ECO:0007669"/>
    <property type="project" value="UniProtKB-KW"/>
</dbReference>
<keyword evidence="1 3" id="KW-0808">Transferase</keyword>
<dbReference type="Proteomes" id="UP000218899">
    <property type="component" value="Chromosome"/>
</dbReference>
<dbReference type="RefSeq" id="WP_096461829.1">
    <property type="nucleotide sequence ID" value="NZ_AP014936.1"/>
</dbReference>
<reference evidence="3 4" key="1">
    <citation type="submission" date="2015-08" db="EMBL/GenBank/DDBJ databases">
        <title>Complete genome sequence of Sulfurifustis variabilis.</title>
        <authorList>
            <person name="Miura A."/>
            <person name="Kojima H."/>
            <person name="Fukui M."/>
        </authorList>
    </citation>
    <scope>NUCLEOTIDE SEQUENCE [LARGE SCALE GENOMIC DNA]</scope>
    <source>
        <strain evidence="4">skN76</strain>
    </source>
</reference>
<evidence type="ECO:0000313" key="3">
    <source>
        <dbReference type="EMBL" id="BAU49425.1"/>
    </source>
</evidence>
<dbReference type="Gene3D" id="3.40.50.150">
    <property type="entry name" value="Vaccinia Virus protein VP39"/>
    <property type="match status" value="1"/>
</dbReference>
<dbReference type="Pfam" id="PF08241">
    <property type="entry name" value="Methyltransf_11"/>
    <property type="match status" value="1"/>
</dbReference>
<keyword evidence="3" id="KW-0489">Methyltransferase</keyword>
<dbReference type="OrthoDB" id="529208at2"/>
<evidence type="ECO:0000256" key="1">
    <source>
        <dbReference type="ARBA" id="ARBA00022679"/>
    </source>
</evidence>
<proteinExistence type="predicted"/>
<dbReference type="InterPro" id="IPR013216">
    <property type="entry name" value="Methyltransf_11"/>
</dbReference>
<dbReference type="KEGG" id="sva:SVA_2877"/>
<dbReference type="AlphaFoldDB" id="A0A1B4V7G9"/>
<gene>
    <name evidence="3" type="ORF">SVA_2877</name>
</gene>
<dbReference type="CDD" id="cd02440">
    <property type="entry name" value="AdoMet_MTases"/>
    <property type="match status" value="1"/>
</dbReference>
<dbReference type="GO" id="GO:0008757">
    <property type="term" value="F:S-adenosylmethionine-dependent methyltransferase activity"/>
    <property type="evidence" value="ECO:0007669"/>
    <property type="project" value="InterPro"/>
</dbReference>
<dbReference type="PANTHER" id="PTHR44068:SF11">
    <property type="entry name" value="GERANYL DIPHOSPHATE 2-C-METHYLTRANSFERASE"/>
    <property type="match status" value="1"/>
</dbReference>
<organism evidence="3 4">
    <name type="scientific">Sulfurifustis variabilis</name>
    <dbReference type="NCBI Taxonomy" id="1675686"/>
    <lineage>
        <taxon>Bacteria</taxon>
        <taxon>Pseudomonadati</taxon>
        <taxon>Pseudomonadota</taxon>
        <taxon>Gammaproteobacteria</taxon>
        <taxon>Acidiferrobacterales</taxon>
        <taxon>Acidiferrobacteraceae</taxon>
        <taxon>Sulfurifustis</taxon>
    </lineage>
</organism>
<dbReference type="InterPro" id="IPR050447">
    <property type="entry name" value="Erg6_SMT_methyltransf"/>
</dbReference>
<evidence type="ECO:0000259" key="2">
    <source>
        <dbReference type="Pfam" id="PF08241"/>
    </source>
</evidence>
<evidence type="ECO:0000313" key="4">
    <source>
        <dbReference type="Proteomes" id="UP000218899"/>
    </source>
</evidence>
<sequence length="276" mass="30005">MIDAVQTHYCSEGADLAAQIRAGLASAGKDLSRLTTTDLAPVDEFHIRGRQATLELAERMQLTAESHVLDIGSGLGGPARTIGETYGCRVTGIDLTQPFCEAANAMSEWLGLADRVRCFHGDATALPFDDGTFDAAMTIHAGMNIPAKDALYAGARRVLKPGGLFAVYDVLQGEGGPVLYPVPWARDATHSYLSTPEEMRKLLTEAGFEILDEHDSTEASLRWFEEVKARIARSGPAAVTFQTFLGADFPVMARNQVQNLAERRIRTVSYTCRPSR</sequence>
<dbReference type="PANTHER" id="PTHR44068">
    <property type="entry name" value="ZGC:194242"/>
    <property type="match status" value="1"/>
</dbReference>
<feature type="domain" description="Methyltransferase type 11" evidence="2">
    <location>
        <begin position="69"/>
        <end position="166"/>
    </location>
</feature>
<name>A0A1B4V7G9_9GAMM</name>
<dbReference type="InterPro" id="IPR029063">
    <property type="entry name" value="SAM-dependent_MTases_sf"/>
</dbReference>